<dbReference type="EMBL" id="CP000482">
    <property type="protein sequence ID" value="ABL01151.1"/>
    <property type="molecule type" value="Genomic_DNA"/>
</dbReference>
<evidence type="ECO:0000313" key="1">
    <source>
        <dbReference type="EMBL" id="ABL01151.1"/>
    </source>
</evidence>
<dbReference type="AlphaFoldDB" id="A1AUY0"/>
<name>A1AUY0_PELPD</name>
<dbReference type="STRING" id="338966.Ppro_3559"/>
<protein>
    <submittedName>
        <fullName evidence="1">Uncharacterized protein</fullName>
    </submittedName>
</protein>
<dbReference type="HOGENOM" id="CLU_2537117_0_0_7"/>
<evidence type="ECO:0000313" key="2">
    <source>
        <dbReference type="Proteomes" id="UP000006732"/>
    </source>
</evidence>
<keyword evidence="2" id="KW-1185">Reference proteome</keyword>
<dbReference type="Proteomes" id="UP000006732">
    <property type="component" value="Chromosome"/>
</dbReference>
<gene>
    <name evidence="1" type="ordered locus">Ppro_3559</name>
</gene>
<accession>A1AUY0</accession>
<proteinExistence type="predicted"/>
<reference evidence="1 2" key="1">
    <citation type="submission" date="2006-10" db="EMBL/GenBank/DDBJ databases">
        <title>Complete sequence of chromosome of Pelobacter propionicus DSM 2379.</title>
        <authorList>
            <consortium name="US DOE Joint Genome Institute"/>
            <person name="Copeland A."/>
            <person name="Lucas S."/>
            <person name="Lapidus A."/>
            <person name="Barry K."/>
            <person name="Detter J.C."/>
            <person name="Glavina del Rio T."/>
            <person name="Hammon N."/>
            <person name="Israni S."/>
            <person name="Dalin E."/>
            <person name="Tice H."/>
            <person name="Pitluck S."/>
            <person name="Saunders E."/>
            <person name="Brettin T."/>
            <person name="Bruce D."/>
            <person name="Han C."/>
            <person name="Tapia R."/>
            <person name="Schmutz J."/>
            <person name="Larimer F."/>
            <person name="Land M."/>
            <person name="Hauser L."/>
            <person name="Kyrpides N."/>
            <person name="Kim E."/>
            <person name="Lovley D."/>
            <person name="Richardson P."/>
        </authorList>
    </citation>
    <scope>NUCLEOTIDE SEQUENCE [LARGE SCALE GENOMIC DNA]</scope>
    <source>
        <strain evidence="2">DSM 2379 / NBRC 103807 / OttBd1</strain>
    </source>
</reference>
<organism evidence="1 2">
    <name type="scientific">Pelobacter propionicus (strain DSM 2379 / NBRC 103807 / OttBd1)</name>
    <dbReference type="NCBI Taxonomy" id="338966"/>
    <lineage>
        <taxon>Bacteria</taxon>
        <taxon>Pseudomonadati</taxon>
        <taxon>Thermodesulfobacteriota</taxon>
        <taxon>Desulfuromonadia</taxon>
        <taxon>Desulfuromonadales</taxon>
        <taxon>Desulfuromonadaceae</taxon>
        <taxon>Pelobacter</taxon>
    </lineage>
</organism>
<dbReference type="KEGG" id="ppd:Ppro_3559"/>
<sequence>MFPQTSQKGDFMNHNEIISHLSVLDVNPSEIIYSITMETILSAIVQRLGEDALTLSLEDLHLAREEVKEALNHNLDERDYIDMGLDSWEIIRNL</sequence>